<dbReference type="AlphaFoldDB" id="U7VB75"/>
<feature type="domain" description="SCP" evidence="1">
    <location>
        <begin position="41"/>
        <end position="155"/>
    </location>
</feature>
<protein>
    <recommendedName>
        <fullName evidence="1">SCP domain-containing protein</fullName>
    </recommendedName>
</protein>
<name>U7VB75_9FUSO</name>
<dbReference type="PANTHER" id="PTHR31157">
    <property type="entry name" value="SCP DOMAIN-CONTAINING PROTEIN"/>
    <property type="match status" value="1"/>
</dbReference>
<comment type="caution">
    <text evidence="2">The sequence shown here is derived from an EMBL/GenBank/DDBJ whole genome shotgun (WGS) entry which is preliminary data.</text>
</comment>
<sequence length="158" mass="18316">MLRYIIENYNKEAKLKKLLGIMVFLLGTLVFGANEDQKVILKLVNRERVSRGLSPMKLNSKLNKLAKIKSDDMYKNRYFSHNSPVYGTPFDLMKKHSVDYMTAGENIAKGQNTPEYVMKSWMDSPGHRKNILNPRFKEMGVSRDEYGNNIWTQMFIGS</sequence>
<dbReference type="Proteomes" id="UP000017081">
    <property type="component" value="Unassembled WGS sequence"/>
</dbReference>
<evidence type="ECO:0000313" key="2">
    <source>
        <dbReference type="EMBL" id="ERT68972.1"/>
    </source>
</evidence>
<accession>U7VB75</accession>
<keyword evidence="3" id="KW-1185">Reference proteome</keyword>
<dbReference type="EMBL" id="AXZF01000040">
    <property type="protein sequence ID" value="ERT68972.1"/>
    <property type="molecule type" value="Genomic_DNA"/>
</dbReference>
<dbReference type="Gene3D" id="3.40.33.10">
    <property type="entry name" value="CAP"/>
    <property type="match status" value="1"/>
</dbReference>
<evidence type="ECO:0000259" key="1">
    <source>
        <dbReference type="Pfam" id="PF00188"/>
    </source>
</evidence>
<evidence type="ECO:0000313" key="3">
    <source>
        <dbReference type="Proteomes" id="UP000017081"/>
    </source>
</evidence>
<dbReference type="HOGENOM" id="CLU_048111_3_4_0"/>
<dbReference type="SUPFAM" id="SSF55797">
    <property type="entry name" value="PR-1-like"/>
    <property type="match status" value="1"/>
</dbReference>
<dbReference type="InterPro" id="IPR014044">
    <property type="entry name" value="CAP_dom"/>
</dbReference>
<dbReference type="Pfam" id="PF00188">
    <property type="entry name" value="CAP"/>
    <property type="match status" value="1"/>
</dbReference>
<dbReference type="STRING" id="1319815.HMPREF0202_01139"/>
<reference evidence="2 3" key="1">
    <citation type="submission" date="2013-08" db="EMBL/GenBank/DDBJ databases">
        <authorList>
            <person name="Weinstock G."/>
            <person name="Sodergren E."/>
            <person name="Wylie T."/>
            <person name="Fulton L."/>
            <person name="Fulton R."/>
            <person name="Fronick C."/>
            <person name="O'Laughlin M."/>
            <person name="Godfrey J."/>
            <person name="Miner T."/>
            <person name="Herter B."/>
            <person name="Appelbaum E."/>
            <person name="Cordes M."/>
            <person name="Lek S."/>
            <person name="Wollam A."/>
            <person name="Pepin K.H."/>
            <person name="Palsikar V.B."/>
            <person name="Mitreva M."/>
            <person name="Wilson R.K."/>
        </authorList>
    </citation>
    <scope>NUCLEOTIDE SEQUENCE [LARGE SCALE GENOMIC DNA]</scope>
    <source>
        <strain evidence="2 3">ATCC BAA-474</strain>
    </source>
</reference>
<proteinExistence type="predicted"/>
<gene>
    <name evidence="2" type="ORF">HMPREF0202_01139</name>
</gene>
<dbReference type="CDD" id="cd05379">
    <property type="entry name" value="CAP_bacterial"/>
    <property type="match status" value="1"/>
</dbReference>
<dbReference type="eggNOG" id="COG2340">
    <property type="taxonomic scope" value="Bacteria"/>
</dbReference>
<organism evidence="2 3">
    <name type="scientific">Cetobacterium somerae ATCC BAA-474</name>
    <dbReference type="NCBI Taxonomy" id="1319815"/>
    <lineage>
        <taxon>Bacteria</taxon>
        <taxon>Fusobacteriati</taxon>
        <taxon>Fusobacteriota</taxon>
        <taxon>Fusobacteriia</taxon>
        <taxon>Fusobacteriales</taxon>
        <taxon>Fusobacteriaceae</taxon>
        <taxon>Cetobacterium</taxon>
    </lineage>
</organism>
<dbReference type="PANTHER" id="PTHR31157:SF1">
    <property type="entry name" value="SCP DOMAIN-CONTAINING PROTEIN"/>
    <property type="match status" value="1"/>
</dbReference>
<dbReference type="InterPro" id="IPR035940">
    <property type="entry name" value="CAP_sf"/>
</dbReference>